<accession>A0A6G9AKV9</accession>
<keyword evidence="1" id="KW-1133">Transmembrane helix</keyword>
<keyword evidence="5" id="KW-1185">Reference proteome</keyword>
<dbReference type="KEGG" id="spib:G8759_10225"/>
<dbReference type="Pfam" id="PF16344">
    <property type="entry name" value="FecR_C"/>
    <property type="match status" value="1"/>
</dbReference>
<dbReference type="Gene3D" id="2.60.120.1440">
    <property type="match status" value="1"/>
</dbReference>
<dbReference type="PANTHER" id="PTHR30273:SF2">
    <property type="entry name" value="PROTEIN FECR"/>
    <property type="match status" value="1"/>
</dbReference>
<protein>
    <submittedName>
        <fullName evidence="4">DUF4974 domain-containing protein</fullName>
    </submittedName>
</protein>
<feature type="domain" description="FecR protein" evidence="2">
    <location>
        <begin position="143"/>
        <end position="230"/>
    </location>
</feature>
<evidence type="ECO:0000256" key="1">
    <source>
        <dbReference type="SAM" id="Phobius"/>
    </source>
</evidence>
<evidence type="ECO:0000259" key="3">
    <source>
        <dbReference type="Pfam" id="PF16344"/>
    </source>
</evidence>
<dbReference type="RefSeq" id="WP_167207601.1">
    <property type="nucleotide sequence ID" value="NZ_CP050063.1"/>
</dbReference>
<dbReference type="AlphaFoldDB" id="A0A6G9AKV9"/>
<dbReference type="PIRSF" id="PIRSF018266">
    <property type="entry name" value="FecR"/>
    <property type="match status" value="1"/>
</dbReference>
<keyword evidence="1" id="KW-0812">Transmembrane</keyword>
<gene>
    <name evidence="4" type="ORF">G8759_10225</name>
</gene>
<keyword evidence="1" id="KW-0472">Membrane</keyword>
<name>A0A6G9AKV9_9BACT</name>
<dbReference type="EMBL" id="CP050063">
    <property type="protein sequence ID" value="QIP12974.1"/>
    <property type="molecule type" value="Genomic_DNA"/>
</dbReference>
<dbReference type="Proteomes" id="UP000501802">
    <property type="component" value="Chromosome"/>
</dbReference>
<sequence>MEKYSSYDVPDFAADKFFQEWVLRPNQSSERFWRQWISNNPGSQSILLEAAEWVIAIHSMYQDDLTEQCRKQEVSKLFEKKTIKRTRWFHIAGQTSYRLHTVLICILLAGLLGWYYTSAFLSIEPPPSFGYASDELVTRVNRTGKAITILLDDGSIILLDTGSSIRYPKEFRHSVRKVELIGDAFFDVARNTEKPFLVIAGKTLTKVLGTSFKIKCNGEKVVVAVKTGQVSVRFNADQDSIDANVHLTQNQQVVYDSQSEDFRTGKVEAPWVLPDMQNVQVVPDLEDTLVSELFRKLEISYGVQISYNETSFSDCRITTQFTDETLRQKLQAICSVTKATFRFEDGRIVIEGACQ</sequence>
<proteinExistence type="predicted"/>
<reference evidence="4 5" key="1">
    <citation type="submission" date="2020-03" db="EMBL/GenBank/DDBJ databases">
        <authorList>
            <person name="Kim M.K."/>
        </authorList>
    </citation>
    <scope>NUCLEOTIDE SEQUENCE [LARGE SCALE GENOMIC DNA]</scope>
    <source>
        <strain evidence="4 5">BT328</strain>
    </source>
</reference>
<feature type="domain" description="Protein FecR C-terminal" evidence="3">
    <location>
        <begin position="286"/>
        <end position="350"/>
    </location>
</feature>
<dbReference type="PANTHER" id="PTHR30273">
    <property type="entry name" value="PERIPLASMIC SIGNAL SENSOR AND SIGMA FACTOR ACTIVATOR FECR-RELATED"/>
    <property type="match status" value="1"/>
</dbReference>
<evidence type="ECO:0000313" key="5">
    <source>
        <dbReference type="Proteomes" id="UP000501802"/>
    </source>
</evidence>
<dbReference type="Pfam" id="PF04773">
    <property type="entry name" value="FecR"/>
    <property type="match status" value="1"/>
</dbReference>
<dbReference type="InterPro" id="IPR012373">
    <property type="entry name" value="Ferrdict_sens_TM"/>
</dbReference>
<evidence type="ECO:0000313" key="4">
    <source>
        <dbReference type="EMBL" id="QIP12974.1"/>
    </source>
</evidence>
<organism evidence="4 5">
    <name type="scientific">Spirosoma aureum</name>
    <dbReference type="NCBI Taxonomy" id="2692134"/>
    <lineage>
        <taxon>Bacteria</taxon>
        <taxon>Pseudomonadati</taxon>
        <taxon>Bacteroidota</taxon>
        <taxon>Cytophagia</taxon>
        <taxon>Cytophagales</taxon>
        <taxon>Cytophagaceae</taxon>
        <taxon>Spirosoma</taxon>
    </lineage>
</organism>
<dbReference type="InterPro" id="IPR006860">
    <property type="entry name" value="FecR"/>
</dbReference>
<dbReference type="InterPro" id="IPR032508">
    <property type="entry name" value="FecR_C"/>
</dbReference>
<feature type="transmembrane region" description="Helical" evidence="1">
    <location>
        <begin position="97"/>
        <end position="116"/>
    </location>
</feature>
<dbReference type="GO" id="GO:0016989">
    <property type="term" value="F:sigma factor antagonist activity"/>
    <property type="evidence" value="ECO:0007669"/>
    <property type="project" value="TreeGrafter"/>
</dbReference>
<evidence type="ECO:0000259" key="2">
    <source>
        <dbReference type="Pfam" id="PF04773"/>
    </source>
</evidence>
<dbReference type="Gene3D" id="3.55.50.30">
    <property type="match status" value="1"/>
</dbReference>